<dbReference type="InterPro" id="IPR029479">
    <property type="entry name" value="Nitroreductase"/>
</dbReference>
<name>A0ABU8HJT6_9BACI</name>
<keyword evidence="4" id="KW-0288">FMN</keyword>
<protein>
    <submittedName>
        <fullName evidence="8">NAD(P)H-dependent oxidoreductase</fullName>
    </submittedName>
</protein>
<keyword evidence="9" id="KW-1185">Reference proteome</keyword>
<feature type="domain" description="Nitroreductase" evidence="7">
    <location>
        <begin position="10"/>
        <end position="182"/>
    </location>
</feature>
<keyword evidence="5" id="KW-0521">NADP</keyword>
<organism evidence="8 9">
    <name type="scientific">Bacillus spongiae</name>
    <dbReference type="NCBI Taxonomy" id="2683610"/>
    <lineage>
        <taxon>Bacteria</taxon>
        <taxon>Bacillati</taxon>
        <taxon>Bacillota</taxon>
        <taxon>Bacilli</taxon>
        <taxon>Bacillales</taxon>
        <taxon>Bacillaceae</taxon>
        <taxon>Bacillus</taxon>
    </lineage>
</organism>
<comment type="cofactor">
    <cofactor evidence="1">
        <name>FMN</name>
        <dbReference type="ChEBI" id="CHEBI:58210"/>
    </cofactor>
</comment>
<comment type="caution">
    <text evidence="8">The sequence shown here is derived from an EMBL/GenBank/DDBJ whole genome shotgun (WGS) entry which is preliminary data.</text>
</comment>
<dbReference type="EMBL" id="JBBAXC010000027">
    <property type="protein sequence ID" value="MEI5909466.1"/>
    <property type="molecule type" value="Genomic_DNA"/>
</dbReference>
<reference evidence="8 9" key="1">
    <citation type="journal article" date="2018" name="J. Microbiol.">
        <title>Bacillus spongiae sp. nov., isolated from sponge of Jeju Island.</title>
        <authorList>
            <person name="Lee G.E."/>
            <person name="Im W.T."/>
            <person name="Park J.S."/>
        </authorList>
    </citation>
    <scope>NUCLEOTIDE SEQUENCE [LARGE SCALE GENOMIC DNA]</scope>
    <source>
        <strain evidence="8 9">135PIL107-10</strain>
    </source>
</reference>
<dbReference type="InterPro" id="IPR000415">
    <property type="entry name" value="Nitroreductase-like"/>
</dbReference>
<gene>
    <name evidence="8" type="ORF">WAK64_20775</name>
</gene>
<evidence type="ECO:0000256" key="1">
    <source>
        <dbReference type="ARBA" id="ARBA00001917"/>
    </source>
</evidence>
<keyword evidence="3" id="KW-0285">Flavoprotein</keyword>
<accession>A0ABU8HJT6</accession>
<evidence type="ECO:0000259" key="7">
    <source>
        <dbReference type="Pfam" id="PF00881"/>
    </source>
</evidence>
<dbReference type="Pfam" id="PF00881">
    <property type="entry name" value="Nitroreductase"/>
    <property type="match status" value="1"/>
</dbReference>
<dbReference type="SUPFAM" id="SSF55469">
    <property type="entry name" value="FMN-dependent nitroreductase-like"/>
    <property type="match status" value="1"/>
</dbReference>
<sequence>MLNFSDALYFRHATRHFDVNKEIPENDLKFILDSALKAPSSLNLEHWEYVVVQDKSMKSQLKEASFNQQQVEDASAVVVILAKKDTLLDPNSPEVKKLISERIPENGIPIAVNFLQSFPNSEAFTAWSKSQCYITASFLMMAAATLEIDSCPMEGFMNDDVLKLLNYSSDEYEVALVVPLGYRKEPTTPEKVRASLEEKVTFV</sequence>
<evidence type="ECO:0000256" key="6">
    <source>
        <dbReference type="ARBA" id="ARBA00023002"/>
    </source>
</evidence>
<evidence type="ECO:0000256" key="5">
    <source>
        <dbReference type="ARBA" id="ARBA00022857"/>
    </source>
</evidence>
<dbReference type="RefSeq" id="WP_336588910.1">
    <property type="nucleotide sequence ID" value="NZ_JBBAXC010000027.1"/>
</dbReference>
<evidence type="ECO:0000256" key="4">
    <source>
        <dbReference type="ARBA" id="ARBA00022643"/>
    </source>
</evidence>
<keyword evidence="6" id="KW-0560">Oxidoreductase</keyword>
<dbReference type="CDD" id="cd02149">
    <property type="entry name" value="NfsB-like"/>
    <property type="match status" value="1"/>
</dbReference>
<dbReference type="PANTHER" id="PTHR43673">
    <property type="entry name" value="NAD(P)H NITROREDUCTASE YDGI-RELATED"/>
    <property type="match status" value="1"/>
</dbReference>
<dbReference type="InterPro" id="IPR033878">
    <property type="entry name" value="NfsB-like"/>
</dbReference>
<evidence type="ECO:0000256" key="2">
    <source>
        <dbReference type="ARBA" id="ARBA00007118"/>
    </source>
</evidence>
<comment type="similarity">
    <text evidence="2">Belongs to the nitroreductase family.</text>
</comment>
<dbReference type="Proteomes" id="UP001312865">
    <property type="component" value="Unassembled WGS sequence"/>
</dbReference>
<evidence type="ECO:0000313" key="8">
    <source>
        <dbReference type="EMBL" id="MEI5909466.1"/>
    </source>
</evidence>
<dbReference type="PANTHER" id="PTHR43673:SF2">
    <property type="entry name" value="NITROREDUCTASE"/>
    <property type="match status" value="1"/>
</dbReference>
<dbReference type="Gene3D" id="3.40.109.10">
    <property type="entry name" value="NADH Oxidase"/>
    <property type="match status" value="1"/>
</dbReference>
<evidence type="ECO:0000313" key="9">
    <source>
        <dbReference type="Proteomes" id="UP001312865"/>
    </source>
</evidence>
<evidence type="ECO:0000256" key="3">
    <source>
        <dbReference type="ARBA" id="ARBA00022630"/>
    </source>
</evidence>
<proteinExistence type="inferred from homology"/>